<dbReference type="Gene3D" id="3.40.630.120">
    <property type="match status" value="1"/>
</dbReference>
<feature type="domain" description="N-acyltransferase N-terminal" evidence="1">
    <location>
        <begin position="9"/>
        <end position="137"/>
    </location>
</feature>
<dbReference type="Pfam" id="PF18082">
    <property type="entry name" value="NAT_N"/>
    <property type="match status" value="1"/>
</dbReference>
<gene>
    <name evidence="3" type="ORF">G1C94_0629</name>
</gene>
<evidence type="ECO:0000313" key="4">
    <source>
        <dbReference type="Proteomes" id="UP000553756"/>
    </source>
</evidence>
<protein>
    <submittedName>
        <fullName evidence="3">Uncharacterized protein</fullName>
    </submittedName>
</protein>
<reference evidence="3 4" key="1">
    <citation type="submission" date="2020-02" db="EMBL/GenBank/DDBJ databases">
        <title>Characterization of phylogenetic diversity of novel bifidobacterial species isolated in Czech ZOOs.</title>
        <authorList>
            <person name="Lugli G.A."/>
            <person name="Vera N.B."/>
            <person name="Ventura M."/>
        </authorList>
    </citation>
    <scope>NUCLEOTIDE SEQUENCE [LARGE SCALE GENOMIC DNA]</scope>
    <source>
        <strain evidence="3 4">DSM 109963</strain>
    </source>
</reference>
<accession>A0ABX1SXU5</accession>
<name>A0ABX1SXU5_9BIFI</name>
<dbReference type="EMBL" id="JAAIIJ010000011">
    <property type="protein sequence ID" value="NMN02007.1"/>
    <property type="molecule type" value="Genomic_DNA"/>
</dbReference>
<evidence type="ECO:0000259" key="2">
    <source>
        <dbReference type="Pfam" id="PF18164"/>
    </source>
</evidence>
<organism evidence="3 4">
    <name type="scientific">Bifidobacterium panos</name>
    <dbReference type="NCBI Taxonomy" id="2675321"/>
    <lineage>
        <taxon>Bacteria</taxon>
        <taxon>Bacillati</taxon>
        <taxon>Actinomycetota</taxon>
        <taxon>Actinomycetes</taxon>
        <taxon>Bifidobacteriales</taxon>
        <taxon>Bifidobacteriaceae</taxon>
        <taxon>Bifidobacterium</taxon>
    </lineage>
</organism>
<evidence type="ECO:0000259" key="1">
    <source>
        <dbReference type="Pfam" id="PF18082"/>
    </source>
</evidence>
<dbReference type="InterPro" id="IPR041273">
    <property type="entry name" value="NAT_N"/>
</dbReference>
<comment type="caution">
    <text evidence="3">The sequence shown here is derived from an EMBL/GenBank/DDBJ whole genome shotgun (WGS) entry which is preliminary data.</text>
</comment>
<dbReference type="InterPro" id="IPR041644">
    <property type="entry name" value="GNAT_C"/>
</dbReference>
<dbReference type="Pfam" id="PF18164">
    <property type="entry name" value="GNAT_C"/>
    <property type="match status" value="1"/>
</dbReference>
<proteinExistence type="predicted"/>
<evidence type="ECO:0000313" key="3">
    <source>
        <dbReference type="EMBL" id="NMN02007.1"/>
    </source>
</evidence>
<dbReference type="Proteomes" id="UP000553756">
    <property type="component" value="Unassembled WGS sequence"/>
</dbReference>
<feature type="domain" description="GNAT-like C-terminal" evidence="2">
    <location>
        <begin position="140"/>
        <end position="286"/>
    </location>
</feature>
<keyword evidence="4" id="KW-1185">Reference proteome</keyword>
<sequence>MDRSATMQLAHEIAMPDYVLDKFHEFELRGMYCADENPELDSLLRSLSDQTTSKQAREELVEWLKSAPVDNTEGLGMLYCMLTCAAQYSHPLYAREGIGDSVFIETMRDFTRFTCESLSRFGRYRFDRDFWMYHHLCLALFRLGTLEYEYAYDLSDIPAAFGAAPCMKLHIPSDASLSAQDIDRSLELRDAFLGRHFAQWLALPTTCESWMLDPSLKRMLPENSKILAFQQRFTLVGVEPSEDWREFVFNTNPLPVADLPERTSLQRNMKRHLLAGGSVGDGLGILR</sequence>